<dbReference type="Proteomes" id="UP000003973">
    <property type="component" value="Unassembled WGS sequence"/>
</dbReference>
<dbReference type="EMBL" id="ACDP02000023">
    <property type="protein sequence ID" value="EEO27671.1"/>
    <property type="molecule type" value="Genomic_DNA"/>
</dbReference>
<evidence type="ECO:0000313" key="2">
    <source>
        <dbReference type="Proteomes" id="UP000003973"/>
    </source>
</evidence>
<reference evidence="1" key="1">
    <citation type="submission" date="2011-10" db="EMBL/GenBank/DDBJ databases">
        <title>The Genome Sequence of Oxalobacter formigenes HOxBLS.</title>
        <authorList>
            <consortium name="The Broad Institute Genome Sequencing Platform"/>
            <person name="Earl A."/>
            <person name="Ward D."/>
            <person name="Feldgarden M."/>
            <person name="Gevers D."/>
            <person name="Allison M.J."/>
            <person name="Humphrey S."/>
            <person name="Young S.K."/>
            <person name="Zeng Q."/>
            <person name="Gargeya S."/>
            <person name="Fitzgerald M."/>
            <person name="Haas B."/>
            <person name="Abouelleil A."/>
            <person name="Alvarado L."/>
            <person name="Arachchi H.M."/>
            <person name="Berlin A."/>
            <person name="Brown A."/>
            <person name="Chapman S.B."/>
            <person name="Chen Z."/>
            <person name="Dunbar C."/>
            <person name="Freedman E."/>
            <person name="Gearin G."/>
            <person name="Goldberg J."/>
            <person name="Griggs A."/>
            <person name="Gujja S."/>
            <person name="Heiman D."/>
            <person name="Howarth C."/>
            <person name="Larson L."/>
            <person name="Lui A."/>
            <person name="MacDonald P.J.P."/>
            <person name="Montmayeur A."/>
            <person name="Murphy C."/>
            <person name="Neiman D."/>
            <person name="Pearson M."/>
            <person name="Priest M."/>
            <person name="Roberts A."/>
            <person name="Saif S."/>
            <person name="Shea T."/>
            <person name="Shenoy N."/>
            <person name="Sisk P."/>
            <person name="Stolte C."/>
            <person name="Sykes S."/>
            <person name="Wortman J."/>
            <person name="Nusbaum C."/>
            <person name="Birren B."/>
        </authorList>
    </citation>
    <scope>NUCLEOTIDE SEQUENCE [LARGE SCALE GENOMIC DNA]</scope>
    <source>
        <strain evidence="1">HOxBLS</strain>
    </source>
</reference>
<gene>
    <name evidence="1" type="ORF">OFAG_00824</name>
</gene>
<sequence length="112" mass="13379">MWIMMSDCFFSIVHKDCAEDELLVRARRPGDIERVFPEVFVMETPDNDYRYRAIVKRIEVCDAMSDAIYNISYPNFKDSVYERDLHNAYMHVWNDMEQIQPDGAYGRKRSLQ</sequence>
<dbReference type="eggNOG" id="ENOG5033AK7">
    <property type="taxonomic scope" value="Bacteria"/>
</dbReference>
<name>C3X385_9BURK</name>
<dbReference type="HOGENOM" id="CLU_155785_0_0_4"/>
<comment type="caution">
    <text evidence="1">The sequence shown here is derived from an EMBL/GenBank/DDBJ whole genome shotgun (WGS) entry which is preliminary data.</text>
</comment>
<protein>
    <submittedName>
        <fullName evidence="1">Uncharacterized protein</fullName>
    </submittedName>
</protein>
<evidence type="ECO:0000313" key="1">
    <source>
        <dbReference type="EMBL" id="EEO27671.1"/>
    </source>
</evidence>
<dbReference type="AlphaFoldDB" id="C3X385"/>
<keyword evidence="2" id="KW-1185">Reference proteome</keyword>
<organism evidence="1 2">
    <name type="scientific">Oxalobacter paraformigenes</name>
    <dbReference type="NCBI Taxonomy" id="556268"/>
    <lineage>
        <taxon>Bacteria</taxon>
        <taxon>Pseudomonadati</taxon>
        <taxon>Pseudomonadota</taxon>
        <taxon>Betaproteobacteria</taxon>
        <taxon>Burkholderiales</taxon>
        <taxon>Oxalobacteraceae</taxon>
        <taxon>Oxalobacter</taxon>
    </lineage>
</organism>
<accession>C3X385</accession>
<proteinExistence type="predicted"/>